<dbReference type="Gene3D" id="2.40.50.100">
    <property type="match status" value="1"/>
</dbReference>
<dbReference type="GO" id="GO:0005737">
    <property type="term" value="C:cytoplasm"/>
    <property type="evidence" value="ECO:0007669"/>
    <property type="project" value="TreeGrafter"/>
</dbReference>
<accession>G2LP77</accession>
<dbReference type="SUPFAM" id="SSF52777">
    <property type="entry name" value="CoA-dependent acyltransferases"/>
    <property type="match status" value="1"/>
</dbReference>
<dbReference type="eggNOG" id="COG0508">
    <property type="taxonomic scope" value="Bacteria"/>
</dbReference>
<dbReference type="EC" id="2.3.1.-" evidence="9"/>
<evidence type="ECO:0000256" key="1">
    <source>
        <dbReference type="ARBA" id="ARBA00001938"/>
    </source>
</evidence>
<evidence type="ECO:0000256" key="6">
    <source>
        <dbReference type="ARBA" id="ARBA00023315"/>
    </source>
</evidence>
<evidence type="ECO:0000256" key="9">
    <source>
        <dbReference type="RuleBase" id="RU003423"/>
    </source>
</evidence>
<keyword evidence="4 9" id="KW-0808">Transferase</keyword>
<dbReference type="SUPFAM" id="SSF47005">
    <property type="entry name" value="Peripheral subunit-binding domain of 2-oxo acid dehydrogenase complex"/>
    <property type="match status" value="1"/>
</dbReference>
<dbReference type="PROSITE" id="PS00189">
    <property type="entry name" value="LIPOYL"/>
    <property type="match status" value="1"/>
</dbReference>
<name>G2LP77_BUCUM</name>
<dbReference type="Gene3D" id="4.10.320.10">
    <property type="entry name" value="E3-binding domain"/>
    <property type="match status" value="1"/>
</dbReference>
<keyword evidence="5 9" id="KW-0450">Lipoyl</keyword>
<sequence length="393" mass="44828">MDIAVKMPDVGSDELEVIEILVNVNEYVELEQGLITIEGDKTSMEIPSPNSGIVKEIYIKIGEKVQTNTCIMMLEIDNSNTFLSNIKKKKLDILKNFKKDDMCHATPIIRRLARNLNIDLNQVIATGPKNRILKEDLELYQNNLLKEKHKINSNNTANELEIEELELNSIQKIVGHNLYQNWINIPHVTQFDEVNVTILEEFRKKYNNTKKNKEQINYNITILVFIIKVVSYALEKFPIFNSSLSKDNKKIILKKYINIGIAVDVNDELYVPVLKNTNQKNIEQLSCELLCLLKKAKEKKLNISDMTGGCFTISNLGSIGGGWFSPIINAPEVAILGVSKICTKPWWNGEKFIPSLILPLSLSYDHRVINGAYAARFITFINQVLSDIHFFIM</sequence>
<organism evidence="12 13">
    <name type="scientific">Buchnera aphidicola str. Ua</name>
    <name type="common">Uroleucon ambrosiae</name>
    <dbReference type="NCBI Taxonomy" id="1005057"/>
    <lineage>
        <taxon>Bacteria</taxon>
        <taxon>Pseudomonadati</taxon>
        <taxon>Pseudomonadota</taxon>
        <taxon>Gammaproteobacteria</taxon>
        <taxon>Enterobacterales</taxon>
        <taxon>Erwiniaceae</taxon>
        <taxon>Buchnera</taxon>
    </lineage>
</organism>
<dbReference type="KEGG" id="buh:BUAMB_191"/>
<comment type="subunit">
    <text evidence="3">Forms a 24-polypeptide structural core with octahedral symmetry.</text>
</comment>
<dbReference type="Pfam" id="PF02817">
    <property type="entry name" value="E3_binding"/>
    <property type="match status" value="1"/>
</dbReference>
<dbReference type="PROSITE" id="PS50968">
    <property type="entry name" value="BIOTINYL_LIPOYL"/>
    <property type="match status" value="1"/>
</dbReference>
<dbReference type="InterPro" id="IPR011053">
    <property type="entry name" value="Single_hybrid_motif"/>
</dbReference>
<dbReference type="InterPro" id="IPR000089">
    <property type="entry name" value="Biotin_lipoyl"/>
</dbReference>
<dbReference type="HOGENOM" id="CLU_016733_10_0_6"/>
<reference evidence="12 13" key="1">
    <citation type="journal article" date="2011" name="PLoS Genet.">
        <title>Sequence conservation and functional constraint on intergenic spacers in reduced genomes of the obligate symbiont buchnera.</title>
        <authorList>
            <person name="Degnan P.H."/>
            <person name="Ochman H."/>
            <person name="Moran N.A."/>
        </authorList>
    </citation>
    <scope>NUCLEOTIDE SEQUENCE [LARGE SCALE GENOMIC DNA]</scope>
    <source>
        <strain evidence="12 13">Ua</strain>
    </source>
</reference>
<dbReference type="GO" id="GO:0006086">
    <property type="term" value="P:pyruvate decarboxylation to acetyl-CoA"/>
    <property type="evidence" value="ECO:0007669"/>
    <property type="project" value="TreeGrafter"/>
</dbReference>
<dbReference type="InterPro" id="IPR003016">
    <property type="entry name" value="2-oxoA_DH_lipoyl-BS"/>
</dbReference>
<evidence type="ECO:0000256" key="4">
    <source>
        <dbReference type="ARBA" id="ARBA00022679"/>
    </source>
</evidence>
<dbReference type="InterPro" id="IPR050743">
    <property type="entry name" value="2-oxoacid_DH_E2_comp"/>
</dbReference>
<evidence type="ECO:0000256" key="3">
    <source>
        <dbReference type="ARBA" id="ARBA00011484"/>
    </source>
</evidence>
<dbReference type="Pfam" id="PF00364">
    <property type="entry name" value="Biotin_lipoyl"/>
    <property type="match status" value="1"/>
</dbReference>
<protein>
    <recommendedName>
        <fullName evidence="9">Dihydrolipoamide acetyltransferase component of pyruvate dehydrogenase complex</fullName>
        <ecNumber evidence="9">2.3.1.-</ecNumber>
    </recommendedName>
</protein>
<dbReference type="Gene3D" id="3.30.559.10">
    <property type="entry name" value="Chloramphenicol acetyltransferase-like domain"/>
    <property type="match status" value="1"/>
</dbReference>
<dbReference type="STRING" id="1005057.BUAMB_191"/>
<evidence type="ECO:0000313" key="13">
    <source>
        <dbReference type="Proteomes" id="UP000006139"/>
    </source>
</evidence>
<evidence type="ECO:0000256" key="8">
    <source>
        <dbReference type="ARBA" id="ARBA00048370"/>
    </source>
</evidence>
<evidence type="ECO:0000259" key="11">
    <source>
        <dbReference type="PROSITE" id="PS51826"/>
    </source>
</evidence>
<dbReference type="Proteomes" id="UP000006139">
    <property type="component" value="Chromosome"/>
</dbReference>
<dbReference type="InterPro" id="IPR004167">
    <property type="entry name" value="PSBD"/>
</dbReference>
<dbReference type="AlphaFoldDB" id="G2LP77"/>
<dbReference type="PROSITE" id="PS51826">
    <property type="entry name" value="PSBD"/>
    <property type="match status" value="1"/>
</dbReference>
<comment type="catalytic activity">
    <reaction evidence="8">
        <text>N(6)-[(R)-dihydrolipoyl]-L-lysyl-[protein] + acetyl-CoA = N(6)-[(R)-S(8)-acetyldihydrolipoyl]-L-lysyl-[protein] + CoA</text>
        <dbReference type="Rhea" id="RHEA:17017"/>
        <dbReference type="Rhea" id="RHEA-COMP:10475"/>
        <dbReference type="Rhea" id="RHEA-COMP:10478"/>
        <dbReference type="ChEBI" id="CHEBI:57287"/>
        <dbReference type="ChEBI" id="CHEBI:57288"/>
        <dbReference type="ChEBI" id="CHEBI:83100"/>
        <dbReference type="ChEBI" id="CHEBI:83111"/>
        <dbReference type="EC" id="2.3.1.12"/>
    </reaction>
</comment>
<comment type="cofactor">
    <cofactor evidence="1 9">
        <name>(R)-lipoate</name>
        <dbReference type="ChEBI" id="CHEBI:83088"/>
    </cofactor>
</comment>
<dbReference type="InterPro" id="IPR023213">
    <property type="entry name" value="CAT-like_dom_sf"/>
</dbReference>
<evidence type="ECO:0000256" key="7">
    <source>
        <dbReference type="ARBA" id="ARBA00025211"/>
    </source>
</evidence>
<dbReference type="SUPFAM" id="SSF51230">
    <property type="entry name" value="Single hybrid motif"/>
    <property type="match status" value="1"/>
</dbReference>
<gene>
    <name evidence="12" type="primary">aceF</name>
    <name evidence="12" type="ORF">BUAMB_191</name>
</gene>
<comment type="similarity">
    <text evidence="2 9">Belongs to the 2-oxoacid dehydrogenase family.</text>
</comment>
<dbReference type="FunFam" id="3.30.559.10:FF:000004">
    <property type="entry name" value="Acetyltransferase component of pyruvate dehydrogenase complex"/>
    <property type="match status" value="1"/>
</dbReference>
<dbReference type="GO" id="GO:0004742">
    <property type="term" value="F:dihydrolipoyllysine-residue acetyltransferase activity"/>
    <property type="evidence" value="ECO:0007669"/>
    <property type="project" value="UniProtKB-EC"/>
</dbReference>
<dbReference type="EMBL" id="CP002648">
    <property type="protein sequence ID" value="AEO08014.1"/>
    <property type="molecule type" value="Genomic_DNA"/>
</dbReference>
<evidence type="ECO:0000256" key="5">
    <source>
        <dbReference type="ARBA" id="ARBA00022823"/>
    </source>
</evidence>
<dbReference type="InterPro" id="IPR036625">
    <property type="entry name" value="E3-bd_dom_sf"/>
</dbReference>
<keyword evidence="6 9" id="KW-0012">Acyltransferase</keyword>
<dbReference type="CDD" id="cd06849">
    <property type="entry name" value="lipoyl_domain"/>
    <property type="match status" value="1"/>
</dbReference>
<dbReference type="PANTHER" id="PTHR43178">
    <property type="entry name" value="DIHYDROLIPOAMIDE ACETYLTRANSFERASE COMPONENT OF PYRUVATE DEHYDROGENASE COMPLEX"/>
    <property type="match status" value="1"/>
</dbReference>
<proteinExistence type="inferred from homology"/>
<evidence type="ECO:0000256" key="2">
    <source>
        <dbReference type="ARBA" id="ARBA00007317"/>
    </source>
</evidence>
<comment type="function">
    <text evidence="7">The pyruvate dehydrogenase complex catalyzes the overall conversion of pyruvate to acetyl-CoA and CO(2). It contains multiple copies of three enzymatic components: pyruvate dehydrogenase (E1), dihydrolipoamide acetyltransferase (E2) and lipoamide dehydrogenase (E3).</text>
</comment>
<evidence type="ECO:0000259" key="10">
    <source>
        <dbReference type="PROSITE" id="PS50968"/>
    </source>
</evidence>
<dbReference type="GO" id="GO:0031405">
    <property type="term" value="F:lipoic acid binding"/>
    <property type="evidence" value="ECO:0007669"/>
    <property type="project" value="TreeGrafter"/>
</dbReference>
<dbReference type="Pfam" id="PF00198">
    <property type="entry name" value="2-oxoacid_dh"/>
    <property type="match status" value="1"/>
</dbReference>
<dbReference type="PANTHER" id="PTHR43178:SF2">
    <property type="entry name" value="DIHYDROLIPOYLLYSINE-RESIDUE ACETYLTRANSFERASE COMPONENT OF PYRUVATE DEHYDROGENASE COMPLEX"/>
    <property type="match status" value="1"/>
</dbReference>
<dbReference type="InterPro" id="IPR001078">
    <property type="entry name" value="2-oxoacid_DH_actylTfrase"/>
</dbReference>
<feature type="domain" description="Peripheral subunit-binding (PSBD)" evidence="11">
    <location>
        <begin position="104"/>
        <end position="141"/>
    </location>
</feature>
<evidence type="ECO:0000313" key="12">
    <source>
        <dbReference type="EMBL" id="AEO08014.1"/>
    </source>
</evidence>
<dbReference type="PATRIC" id="fig|1005057.4.peg.181"/>
<feature type="domain" description="Lipoyl-binding" evidence="10">
    <location>
        <begin position="2"/>
        <end position="75"/>
    </location>
</feature>